<evidence type="ECO:0000256" key="3">
    <source>
        <dbReference type="SAM" id="MobiDB-lite"/>
    </source>
</evidence>
<keyword evidence="2" id="KW-0408">Iron</keyword>
<feature type="compositionally biased region" description="Polar residues" evidence="3">
    <location>
        <begin position="437"/>
        <end position="456"/>
    </location>
</feature>
<feature type="transmembrane region" description="Helical" evidence="4">
    <location>
        <begin position="459"/>
        <end position="484"/>
    </location>
</feature>
<feature type="signal peptide" evidence="5">
    <location>
        <begin position="1"/>
        <end position="19"/>
    </location>
</feature>
<evidence type="ECO:0000256" key="1">
    <source>
        <dbReference type="ARBA" id="ARBA00022737"/>
    </source>
</evidence>
<dbReference type="GO" id="GO:0019760">
    <property type="term" value="P:glucosinolate metabolic process"/>
    <property type="evidence" value="ECO:0007669"/>
    <property type="project" value="UniProtKB-ARBA"/>
</dbReference>
<dbReference type="OrthoDB" id="10251809at2759"/>
<feature type="compositionally biased region" description="Polar residues" evidence="3">
    <location>
        <begin position="553"/>
        <end position="566"/>
    </location>
</feature>
<protein>
    <recommendedName>
        <fullName evidence="8">Kelch repeat protein</fullName>
    </recommendedName>
</protein>
<organism evidence="6 7">
    <name type="scientific">Aspergillus coremiiformis</name>
    <dbReference type="NCBI Taxonomy" id="138285"/>
    <lineage>
        <taxon>Eukaryota</taxon>
        <taxon>Fungi</taxon>
        <taxon>Dikarya</taxon>
        <taxon>Ascomycota</taxon>
        <taxon>Pezizomycotina</taxon>
        <taxon>Eurotiomycetes</taxon>
        <taxon>Eurotiomycetidae</taxon>
        <taxon>Eurotiales</taxon>
        <taxon>Aspergillaceae</taxon>
        <taxon>Aspergillus</taxon>
        <taxon>Aspergillus subgen. Circumdati</taxon>
    </lineage>
</organism>
<evidence type="ECO:0000256" key="5">
    <source>
        <dbReference type="SAM" id="SignalP"/>
    </source>
</evidence>
<evidence type="ECO:0000313" key="6">
    <source>
        <dbReference type="EMBL" id="KAE8354609.1"/>
    </source>
</evidence>
<reference evidence="7" key="1">
    <citation type="submission" date="2019-04" db="EMBL/GenBank/DDBJ databases">
        <title>Friends and foes A comparative genomics studyof 23 Aspergillus species from section Flavi.</title>
        <authorList>
            <consortium name="DOE Joint Genome Institute"/>
            <person name="Kjaerbolling I."/>
            <person name="Vesth T."/>
            <person name="Frisvad J.C."/>
            <person name="Nybo J.L."/>
            <person name="Theobald S."/>
            <person name="Kildgaard S."/>
            <person name="Isbrandt T."/>
            <person name="Kuo A."/>
            <person name="Sato A."/>
            <person name="Lyhne E.K."/>
            <person name="Kogle M.E."/>
            <person name="Wiebenga A."/>
            <person name="Kun R.S."/>
            <person name="Lubbers R.J."/>
            <person name="Makela M.R."/>
            <person name="Barry K."/>
            <person name="Chovatia M."/>
            <person name="Clum A."/>
            <person name="Daum C."/>
            <person name="Haridas S."/>
            <person name="He G."/>
            <person name="LaButti K."/>
            <person name="Lipzen A."/>
            <person name="Mondo S."/>
            <person name="Riley R."/>
            <person name="Salamov A."/>
            <person name="Simmons B.A."/>
            <person name="Magnuson J.K."/>
            <person name="Henrissat B."/>
            <person name="Mortensen U.H."/>
            <person name="Larsen T.O."/>
            <person name="Devries R.P."/>
            <person name="Grigoriev I.V."/>
            <person name="Machida M."/>
            <person name="Baker S.E."/>
            <person name="Andersen M.R."/>
        </authorList>
    </citation>
    <scope>NUCLEOTIDE SEQUENCE [LARGE SCALE GENOMIC DNA]</scope>
    <source>
        <strain evidence="7">CBS 553.77</strain>
    </source>
</reference>
<keyword evidence="7" id="KW-1185">Reference proteome</keyword>
<evidence type="ECO:0000256" key="2">
    <source>
        <dbReference type="ARBA" id="ARBA00023004"/>
    </source>
</evidence>
<accession>A0A5N6ZCY4</accession>
<feature type="region of interest" description="Disordered" evidence="3">
    <location>
        <begin position="437"/>
        <end position="458"/>
    </location>
</feature>
<keyword evidence="4" id="KW-0812">Transmembrane</keyword>
<dbReference type="EMBL" id="ML739069">
    <property type="protein sequence ID" value="KAE8354609.1"/>
    <property type="molecule type" value="Genomic_DNA"/>
</dbReference>
<feature type="chain" id="PRO_5024999443" description="Kelch repeat protein" evidence="5">
    <location>
        <begin position="20"/>
        <end position="566"/>
    </location>
</feature>
<evidence type="ECO:0000256" key="4">
    <source>
        <dbReference type="SAM" id="Phobius"/>
    </source>
</evidence>
<feature type="compositionally biased region" description="Acidic residues" evidence="3">
    <location>
        <begin position="494"/>
        <end position="505"/>
    </location>
</feature>
<sequence length="566" mass="61535">MTTRQVLGVFLALAAVTLQQPADLLKDFCRIFGHQTAVIDRTLYIDGGFVNYNPLSQHPLNDTNTALLYADVDIINYDGMPTVYDNLTKPADAPDVNGGILWSDSVNKMLYLYGGEFSQGSPANLSIWTYDALYHQWSPMKPDATQKNIQRASYGAGVALQDRAAGFYYGGWLSNASVPAWGSLPPMALSGLLEYDMLQNSWTNSTGPDTVGRAEGVMVYIPSSEGMLVYFGGVKTPYSNGTVVGQPMDEILLYDISGSKWYTQKATGQVPEQRRRFCAGVTWAQDYSSYNIYFYGGLSIAEGPGFDDVYILTLPSFRWIKWYPVAPGPGYPHHSMSCTVIDGAQMIVMGGTYPNSTDCDVPKVIGMHNMYLGKQNPQNAIWARFRPNITTYQVPTEIISVIGGSPTGGATTKTPANGFDDRDLEIFFQRVYTAPTRQPTRAIPTSTEPPSTSAKSTPVGAIVGGVVGGVCGVSAAAVILYCCWRRKKSAPTEAEEEMKESELPELDAFAAGPEQPSRRSELHGSLLVELEGDTAMKMSPSSHPILSDDAISPATSQRRSATSTFS</sequence>
<dbReference type="SUPFAM" id="SSF117281">
    <property type="entry name" value="Kelch motif"/>
    <property type="match status" value="1"/>
</dbReference>
<proteinExistence type="predicted"/>
<keyword evidence="4" id="KW-0472">Membrane</keyword>
<dbReference type="PANTHER" id="PTHR47435">
    <property type="entry name" value="KELCH REPEAT PROTEIN (AFU_ORTHOLOGUE AFUA_5G12780)"/>
    <property type="match status" value="1"/>
</dbReference>
<evidence type="ECO:0008006" key="8">
    <source>
        <dbReference type="Google" id="ProtNLM"/>
    </source>
</evidence>
<dbReference type="Proteomes" id="UP000327118">
    <property type="component" value="Unassembled WGS sequence"/>
</dbReference>
<evidence type="ECO:0000313" key="7">
    <source>
        <dbReference type="Proteomes" id="UP000327118"/>
    </source>
</evidence>
<keyword evidence="4" id="KW-1133">Transmembrane helix</keyword>
<dbReference type="InterPro" id="IPR015915">
    <property type="entry name" value="Kelch-typ_b-propeller"/>
</dbReference>
<keyword evidence="5" id="KW-0732">Signal</keyword>
<dbReference type="PANTHER" id="PTHR47435:SF4">
    <property type="entry name" value="KELCH REPEAT PROTEIN (AFU_ORTHOLOGUE AFUA_5G12780)"/>
    <property type="match status" value="1"/>
</dbReference>
<dbReference type="AlphaFoldDB" id="A0A5N6ZCY4"/>
<gene>
    <name evidence="6" type="ORF">BDV28DRAFT_156106</name>
</gene>
<name>A0A5N6ZCY4_9EURO</name>
<keyword evidence="1" id="KW-0677">Repeat</keyword>
<dbReference type="Gene3D" id="2.120.10.80">
    <property type="entry name" value="Kelch-type beta propeller"/>
    <property type="match status" value="2"/>
</dbReference>
<feature type="region of interest" description="Disordered" evidence="3">
    <location>
        <begin position="494"/>
        <end position="566"/>
    </location>
</feature>